<protein>
    <submittedName>
        <fullName evidence="1">Uncharacterized protein</fullName>
    </submittedName>
</protein>
<dbReference type="InterPro" id="IPR043914">
    <property type="entry name" value="DUF5763"/>
</dbReference>
<comment type="caution">
    <text evidence="1">The sequence shown here is derived from an EMBL/GenBank/DDBJ whole genome shotgun (WGS) entry which is preliminary data.</text>
</comment>
<keyword evidence="2" id="KW-1185">Reference proteome</keyword>
<evidence type="ECO:0000313" key="1">
    <source>
        <dbReference type="EMBL" id="RCU57991.1"/>
    </source>
</evidence>
<reference evidence="1 2" key="1">
    <citation type="submission" date="2018-07" db="EMBL/GenBank/DDBJ databases">
        <title>Oceanihabitans testaceum sp. nov., isolated from marine sediment.</title>
        <authorList>
            <person name="Li C.-M."/>
        </authorList>
    </citation>
    <scope>NUCLEOTIDE SEQUENCE [LARGE SCALE GENOMIC DNA]</scope>
    <source>
        <strain evidence="1 2">S9-10</strain>
    </source>
</reference>
<dbReference type="EMBL" id="QPIG01000001">
    <property type="protein sequence ID" value="RCU57991.1"/>
    <property type="molecule type" value="Genomic_DNA"/>
</dbReference>
<proteinExistence type="predicted"/>
<dbReference type="AlphaFoldDB" id="A0A368P9T2"/>
<gene>
    <name evidence="1" type="ORF">DU428_00965</name>
</gene>
<dbReference type="Proteomes" id="UP000252249">
    <property type="component" value="Unassembled WGS sequence"/>
</dbReference>
<dbReference type="Pfam" id="PF19067">
    <property type="entry name" value="DUF5763"/>
    <property type="match status" value="1"/>
</dbReference>
<name>A0A368P9T2_9FLAO</name>
<evidence type="ECO:0000313" key="2">
    <source>
        <dbReference type="Proteomes" id="UP000252249"/>
    </source>
</evidence>
<accession>A0A368P9T2</accession>
<organism evidence="1 2">
    <name type="scientific">Oceanihabitans sediminis</name>
    <dbReference type="NCBI Taxonomy" id="1812012"/>
    <lineage>
        <taxon>Bacteria</taxon>
        <taxon>Pseudomonadati</taxon>
        <taxon>Bacteroidota</taxon>
        <taxon>Flavobacteriia</taxon>
        <taxon>Flavobacteriales</taxon>
        <taxon>Flavobacteriaceae</taxon>
        <taxon>Oceanihabitans</taxon>
    </lineage>
</organism>
<sequence>MLKMHKAKYGIFIILFMVFTTINAQSLYKTPSGKKYHLSSCRMVENVSKKLSKEDISKYNLTACKICKPPQVGNITSRNSFYASDKSVGKSSTTQCKGKTKKGSRCKHKTSIANGYCYQHTSQNNTSNSFYTSPKISITTCGARTKSASLCKRKTKNNARCYQHS</sequence>